<evidence type="ECO:0000256" key="5">
    <source>
        <dbReference type="ARBA" id="ARBA00022475"/>
    </source>
</evidence>
<evidence type="ECO:0000256" key="1">
    <source>
        <dbReference type="ARBA" id="ARBA00004533"/>
    </source>
</evidence>
<dbReference type="Gene3D" id="6.10.280.130">
    <property type="match status" value="1"/>
</dbReference>
<feature type="binding site" description="covalent" evidence="21">
    <location>
        <position position="121"/>
    </location>
    <ligand>
        <name>heme c</name>
        <dbReference type="ChEBI" id="CHEBI:61717"/>
        <label>1</label>
    </ligand>
</feature>
<dbReference type="InterPro" id="IPR032858">
    <property type="entry name" value="CcoP_N"/>
</dbReference>
<evidence type="ECO:0000256" key="20">
    <source>
        <dbReference type="PIRSR" id="PIRSR000006-1"/>
    </source>
</evidence>
<dbReference type="KEGG" id="php:PhaeoP97_00039"/>
<dbReference type="InterPro" id="IPR008168">
    <property type="entry name" value="Cyt_C_IC"/>
</dbReference>
<evidence type="ECO:0000256" key="21">
    <source>
        <dbReference type="PIRSR" id="PIRSR000006-2"/>
    </source>
</evidence>
<keyword evidence="9" id="KW-0812">Transmembrane</keyword>
<keyword evidence="17 19" id="KW-0406">Ion transport</keyword>
<feature type="binding site" description="axial binding residue" evidence="20">
    <location>
        <position position="221"/>
    </location>
    <ligand>
        <name>heme c</name>
        <dbReference type="ChEBI" id="CHEBI:61717"/>
        <label>2</label>
    </ligand>
    <ligandPart>
        <name>Fe</name>
        <dbReference type="ChEBI" id="CHEBI:18248"/>
    </ligandPart>
</feature>
<dbReference type="OrthoDB" id="9811281at2"/>
<feature type="domain" description="Cytochrome c" evidence="22">
    <location>
        <begin position="204"/>
        <end position="285"/>
    </location>
</feature>
<evidence type="ECO:0000256" key="10">
    <source>
        <dbReference type="ARBA" id="ARBA00022723"/>
    </source>
</evidence>
<evidence type="ECO:0000256" key="11">
    <source>
        <dbReference type="ARBA" id="ARBA00022737"/>
    </source>
</evidence>
<keyword evidence="13 19" id="KW-0249">Electron transport</keyword>
<reference evidence="24" key="1">
    <citation type="submission" date="2016-07" db="EMBL/GenBank/DDBJ databases">
        <title>Phaeobacter portensis sp. nov., a tropodithietic acid producing bacterium isolated from a German harbor.</title>
        <authorList>
            <person name="Freese H.M."/>
            <person name="Bunk B."/>
            <person name="Breider S."/>
            <person name="Brinkhoff T."/>
        </authorList>
    </citation>
    <scope>NUCLEOTIDE SEQUENCE [LARGE SCALE GENOMIC DNA]</scope>
    <source>
        <strain evidence="24">P97</strain>
    </source>
</reference>
<name>A0A1L3I0M4_9RHOB</name>
<keyword evidence="5 19" id="KW-1003">Cell membrane</keyword>
<organism evidence="23 24">
    <name type="scientific">Phaeobacter porticola</name>
    <dbReference type="NCBI Taxonomy" id="1844006"/>
    <lineage>
        <taxon>Bacteria</taxon>
        <taxon>Pseudomonadati</taxon>
        <taxon>Pseudomonadota</taxon>
        <taxon>Alphaproteobacteria</taxon>
        <taxon>Rhodobacterales</taxon>
        <taxon>Roseobacteraceae</taxon>
        <taxon>Phaeobacter</taxon>
    </lineage>
</organism>
<feature type="binding site" description="covalent" evidence="21">
    <location>
        <position position="124"/>
    </location>
    <ligand>
        <name>heme c</name>
        <dbReference type="ChEBI" id="CHEBI:61717"/>
        <label>1</label>
    </ligand>
</feature>
<accession>A0A1L3I0M4</accession>
<evidence type="ECO:0000256" key="12">
    <source>
        <dbReference type="ARBA" id="ARBA00022781"/>
    </source>
</evidence>
<evidence type="ECO:0000256" key="13">
    <source>
        <dbReference type="ARBA" id="ARBA00022982"/>
    </source>
</evidence>
<feature type="binding site" description="axial binding residue" evidence="20">
    <location>
        <position position="172"/>
    </location>
    <ligand>
        <name>heme c</name>
        <dbReference type="ChEBI" id="CHEBI:61717"/>
        <label>2</label>
    </ligand>
    <ligandPart>
        <name>Fe</name>
        <dbReference type="ChEBI" id="CHEBI:18248"/>
    </ligandPart>
</feature>
<comment type="cofactor">
    <cofactor evidence="19 21">
        <name>heme c</name>
        <dbReference type="ChEBI" id="CHEBI:61717"/>
    </cofactor>
    <text evidence="19 21">Binds 2 heme C groups per subunit.</text>
</comment>
<dbReference type="GO" id="GO:0016491">
    <property type="term" value="F:oxidoreductase activity"/>
    <property type="evidence" value="ECO:0007669"/>
    <property type="project" value="UniProtKB-KW"/>
</dbReference>
<dbReference type="InterPro" id="IPR038414">
    <property type="entry name" value="CcoP_N_sf"/>
</dbReference>
<evidence type="ECO:0000256" key="7">
    <source>
        <dbReference type="ARBA" id="ARBA00022617"/>
    </source>
</evidence>
<dbReference type="EMBL" id="CP016364">
    <property type="protein sequence ID" value="APG45497.1"/>
    <property type="molecule type" value="Genomic_DNA"/>
</dbReference>
<evidence type="ECO:0000256" key="15">
    <source>
        <dbReference type="ARBA" id="ARBA00023002"/>
    </source>
</evidence>
<dbReference type="PROSITE" id="PS51007">
    <property type="entry name" value="CYTC"/>
    <property type="match status" value="2"/>
</dbReference>
<dbReference type="Pfam" id="PF14715">
    <property type="entry name" value="FixP_N"/>
    <property type="match status" value="1"/>
</dbReference>
<dbReference type="Gene3D" id="1.10.760.10">
    <property type="entry name" value="Cytochrome c-like domain"/>
    <property type="match status" value="2"/>
</dbReference>
<dbReference type="InterPro" id="IPR050597">
    <property type="entry name" value="Cytochrome_c_Oxidase_Subunit"/>
</dbReference>
<feature type="binding site" description="axial binding residue" evidence="20">
    <location>
        <position position="262"/>
    </location>
    <ligand>
        <name>heme c</name>
        <dbReference type="ChEBI" id="CHEBI:61717"/>
        <label>1</label>
    </ligand>
    <ligandPart>
        <name>Fe</name>
        <dbReference type="ChEBI" id="CHEBI:18248"/>
    </ligandPart>
</feature>
<keyword evidence="11" id="KW-0677">Repeat</keyword>
<evidence type="ECO:0000256" key="4">
    <source>
        <dbReference type="ARBA" id="ARBA00022448"/>
    </source>
</evidence>
<dbReference type="PANTHER" id="PTHR33751:SF1">
    <property type="entry name" value="CBB3-TYPE CYTOCHROME C OXIDASE SUBUNIT FIXP"/>
    <property type="match status" value="1"/>
</dbReference>
<keyword evidence="6 19" id="KW-0997">Cell inner membrane</keyword>
<keyword evidence="7 19" id="KW-0349">Heme</keyword>
<feature type="domain" description="Cytochrome c" evidence="22">
    <location>
        <begin position="105"/>
        <end position="197"/>
    </location>
</feature>
<dbReference type="NCBIfam" id="TIGR00782">
    <property type="entry name" value="ccoP"/>
    <property type="match status" value="1"/>
</dbReference>
<keyword evidence="24" id="KW-1185">Reference proteome</keyword>
<dbReference type="InterPro" id="IPR009056">
    <property type="entry name" value="Cyt_c-like_dom"/>
</dbReference>
<keyword evidence="18 19" id="KW-0472">Membrane</keyword>
<sequence>MAVREKDPVSGTDLTGHEWDGIKELDTPVPWAARWSLWGSIAVAAAFWVFYPSFPAVRDYAKGALGYSSRAEVMASLKKAEADREQAFAPFASEDFEALAADPALEERYGAAISKLYADNCAACHTENLRGQPGFPNLADGHWLWSGSPEEIEYTIRYGINAAHDETRNALMLAFGADGMLEKQQVGEVTDFVLSLSGLEHDAAAAEAGSGVFEDNCAACHGDDGRGGYEIGAPDLGDGQWIYGNSREDVYRSIYYGRMGVMPAWEGRLSDAQIRMLTLYLLWNGEDAPS</sequence>
<keyword evidence="16 19" id="KW-0408">Iron</keyword>
<dbReference type="GO" id="GO:0005886">
    <property type="term" value="C:plasma membrane"/>
    <property type="evidence" value="ECO:0007669"/>
    <property type="project" value="UniProtKB-SubCell"/>
</dbReference>
<evidence type="ECO:0000256" key="19">
    <source>
        <dbReference type="PIRNR" id="PIRNR000006"/>
    </source>
</evidence>
<evidence type="ECO:0000256" key="9">
    <source>
        <dbReference type="ARBA" id="ARBA00022692"/>
    </source>
</evidence>
<dbReference type="RefSeq" id="WP_072503350.1">
    <property type="nucleotide sequence ID" value="NZ_CP016364.1"/>
</dbReference>
<evidence type="ECO:0000256" key="8">
    <source>
        <dbReference type="ARBA" id="ARBA00022660"/>
    </source>
</evidence>
<dbReference type="Proteomes" id="UP000183859">
    <property type="component" value="Chromosome"/>
</dbReference>
<keyword evidence="14" id="KW-1133">Transmembrane helix</keyword>
<feature type="binding site" description="covalent" evidence="21">
    <location>
        <position position="217"/>
    </location>
    <ligand>
        <name>heme c</name>
        <dbReference type="ChEBI" id="CHEBI:61717"/>
        <label>2</label>
    </ligand>
</feature>
<evidence type="ECO:0000256" key="3">
    <source>
        <dbReference type="ARBA" id="ARBA00006113"/>
    </source>
</evidence>
<dbReference type="SUPFAM" id="SSF46626">
    <property type="entry name" value="Cytochrome c"/>
    <property type="match status" value="2"/>
</dbReference>
<evidence type="ECO:0000256" key="16">
    <source>
        <dbReference type="ARBA" id="ARBA00023004"/>
    </source>
</evidence>
<evidence type="ECO:0000259" key="22">
    <source>
        <dbReference type="PROSITE" id="PS51007"/>
    </source>
</evidence>
<dbReference type="GO" id="GO:0006119">
    <property type="term" value="P:oxidative phosphorylation"/>
    <property type="evidence" value="ECO:0007669"/>
    <property type="project" value="UniProtKB-UniPathway"/>
</dbReference>
<comment type="subunit">
    <text evidence="19">Component of the cbb3-type cytochrome c oxidase.</text>
</comment>
<dbReference type="PIRSF" id="PIRSF000006">
    <property type="entry name" value="Cbb3-Cox_fixP"/>
    <property type="match status" value="1"/>
</dbReference>
<comment type="function">
    <text evidence="19">C-type cytochrome. Part of the cbb3-type cytochrome c oxidase complex.</text>
</comment>
<evidence type="ECO:0000256" key="18">
    <source>
        <dbReference type="ARBA" id="ARBA00023136"/>
    </source>
</evidence>
<dbReference type="UniPathway" id="UPA00705"/>
<keyword evidence="15 19" id="KW-0560">Oxidoreductase</keyword>
<dbReference type="InterPro" id="IPR036909">
    <property type="entry name" value="Cyt_c-like_dom_sf"/>
</dbReference>
<comment type="similarity">
    <text evidence="3 19">Belongs to the CcoP / FixP family.</text>
</comment>
<protein>
    <recommendedName>
        <fullName evidence="19">Cbb3-type cytochrome c oxidase subunit</fullName>
    </recommendedName>
</protein>
<dbReference type="InterPro" id="IPR004678">
    <property type="entry name" value="Cyt_c_oxidase_cbb3_su3"/>
</dbReference>
<dbReference type="STRING" id="1844006.PhaeoP97_00039"/>
<dbReference type="PANTHER" id="PTHR33751">
    <property type="entry name" value="CBB3-TYPE CYTOCHROME C OXIDASE SUBUNIT FIXP"/>
    <property type="match status" value="1"/>
</dbReference>
<evidence type="ECO:0000256" key="17">
    <source>
        <dbReference type="ARBA" id="ARBA00023065"/>
    </source>
</evidence>
<dbReference type="Pfam" id="PF00034">
    <property type="entry name" value="Cytochrom_C"/>
    <property type="match status" value="1"/>
</dbReference>
<keyword evidence="4 19" id="KW-0813">Transport</keyword>
<comment type="subcellular location">
    <subcellularLocation>
        <location evidence="1 19">Cell inner membrane</location>
    </subcellularLocation>
</comment>
<dbReference type="GO" id="GO:0009055">
    <property type="term" value="F:electron transfer activity"/>
    <property type="evidence" value="ECO:0007669"/>
    <property type="project" value="InterPro"/>
</dbReference>
<gene>
    <name evidence="23" type="ORF">PhaeoP97_00039</name>
</gene>
<dbReference type="GO" id="GO:0005506">
    <property type="term" value="F:iron ion binding"/>
    <property type="evidence" value="ECO:0007669"/>
    <property type="project" value="InterPro"/>
</dbReference>
<proteinExistence type="inferred from homology"/>
<dbReference type="GO" id="GO:0020037">
    <property type="term" value="F:heme binding"/>
    <property type="evidence" value="ECO:0007669"/>
    <property type="project" value="InterPro"/>
</dbReference>
<dbReference type="GO" id="GO:1902600">
    <property type="term" value="P:proton transmembrane transport"/>
    <property type="evidence" value="ECO:0007669"/>
    <property type="project" value="UniProtKB-KW"/>
</dbReference>
<keyword evidence="8 19" id="KW-0679">Respiratory chain</keyword>
<evidence type="ECO:0000256" key="6">
    <source>
        <dbReference type="ARBA" id="ARBA00022519"/>
    </source>
</evidence>
<dbReference type="PRINTS" id="PR00605">
    <property type="entry name" value="CYTCHROMECIC"/>
</dbReference>
<evidence type="ECO:0000313" key="24">
    <source>
        <dbReference type="Proteomes" id="UP000183859"/>
    </source>
</evidence>
<evidence type="ECO:0000256" key="2">
    <source>
        <dbReference type="ARBA" id="ARBA00004673"/>
    </source>
</evidence>
<keyword evidence="10 19" id="KW-0479">Metal-binding</keyword>
<evidence type="ECO:0000256" key="14">
    <source>
        <dbReference type="ARBA" id="ARBA00022989"/>
    </source>
</evidence>
<keyword evidence="12 19" id="KW-0375">Hydrogen ion transport</keyword>
<dbReference type="Pfam" id="PF13442">
    <property type="entry name" value="Cytochrome_CBB3"/>
    <property type="match status" value="1"/>
</dbReference>
<evidence type="ECO:0000313" key="23">
    <source>
        <dbReference type="EMBL" id="APG45497.1"/>
    </source>
</evidence>
<dbReference type="AlphaFoldDB" id="A0A1L3I0M4"/>
<feature type="binding site" description="axial binding residue" evidence="20">
    <location>
        <position position="125"/>
    </location>
    <ligand>
        <name>heme c</name>
        <dbReference type="ChEBI" id="CHEBI:61717"/>
        <label>1</label>
    </ligand>
    <ligandPart>
        <name>Fe</name>
        <dbReference type="ChEBI" id="CHEBI:18248"/>
    </ligandPart>
</feature>
<feature type="binding site" description="covalent" evidence="21">
    <location>
        <position position="220"/>
    </location>
    <ligand>
        <name>heme c</name>
        <dbReference type="ChEBI" id="CHEBI:61717"/>
        <label>2</label>
    </ligand>
</feature>
<comment type="pathway">
    <text evidence="2 19">Energy metabolism; oxidative phosphorylation.</text>
</comment>